<sequence>MKHTKVEIESIILKLMKDIKREYYTDKDIFIEFENNIDAGHNIKQIKNGWCVGVPVPDYQFEKDEYVSILIFIDDDTGKIEGFLDNSMGRPLPLKAKLDNNGKYILTAIK</sequence>
<organism evidence="1 2">
    <name type="scientific">Chryseobacterium salviniae</name>
    <dbReference type="NCBI Taxonomy" id="3101750"/>
    <lineage>
        <taxon>Bacteria</taxon>
        <taxon>Pseudomonadati</taxon>
        <taxon>Bacteroidota</taxon>
        <taxon>Flavobacteriia</taxon>
        <taxon>Flavobacteriales</taxon>
        <taxon>Weeksellaceae</taxon>
        <taxon>Chryseobacterium group</taxon>
        <taxon>Chryseobacterium</taxon>
    </lineage>
</organism>
<reference evidence="1 2" key="1">
    <citation type="submission" date="2024-01" db="EMBL/GenBank/DDBJ databases">
        <title>Chryseobacterium sp. T9W2-O.</title>
        <authorList>
            <person name="Maltman C."/>
        </authorList>
    </citation>
    <scope>NUCLEOTIDE SEQUENCE [LARGE SCALE GENOMIC DNA]</scope>
    <source>
        <strain evidence="1 2">T9W2-O</strain>
    </source>
</reference>
<evidence type="ECO:0000313" key="2">
    <source>
        <dbReference type="Proteomes" id="UP001348397"/>
    </source>
</evidence>
<proteinExistence type="predicted"/>
<comment type="caution">
    <text evidence="1">The sequence shown here is derived from an EMBL/GenBank/DDBJ whole genome shotgun (WGS) entry which is preliminary data.</text>
</comment>
<gene>
    <name evidence="1" type="ORF">SOP96_13545</name>
</gene>
<name>A0ABU6HWH8_9FLAO</name>
<dbReference type="RefSeq" id="WP_326321465.1">
    <property type="nucleotide sequence ID" value="NZ_JAYLAA010000043.1"/>
</dbReference>
<dbReference type="Proteomes" id="UP001348397">
    <property type="component" value="Unassembled WGS sequence"/>
</dbReference>
<evidence type="ECO:0000313" key="1">
    <source>
        <dbReference type="EMBL" id="MEC3876743.1"/>
    </source>
</evidence>
<accession>A0ABU6HWH8</accession>
<keyword evidence="2" id="KW-1185">Reference proteome</keyword>
<protein>
    <submittedName>
        <fullName evidence="1">Uncharacterized protein</fullName>
    </submittedName>
</protein>
<dbReference type="EMBL" id="JAYLAA010000043">
    <property type="protein sequence ID" value="MEC3876743.1"/>
    <property type="molecule type" value="Genomic_DNA"/>
</dbReference>